<dbReference type="PRINTS" id="PR00367">
    <property type="entry name" value="ETHRSPELEMNT"/>
</dbReference>
<dbReference type="SUPFAM" id="SSF54171">
    <property type="entry name" value="DNA-binding domain"/>
    <property type="match status" value="1"/>
</dbReference>
<evidence type="ECO:0000256" key="4">
    <source>
        <dbReference type="ARBA" id="ARBA00023163"/>
    </source>
</evidence>
<feature type="domain" description="AP2/ERF" evidence="7">
    <location>
        <begin position="105"/>
        <end position="162"/>
    </location>
</feature>
<comment type="subcellular location">
    <subcellularLocation>
        <location evidence="1">Nucleus</location>
    </subcellularLocation>
</comment>
<gene>
    <name evidence="8" type="ORF">NCGR_LOCUS48185</name>
</gene>
<dbReference type="GO" id="GO:0003700">
    <property type="term" value="F:DNA-binding transcription factor activity"/>
    <property type="evidence" value="ECO:0007669"/>
    <property type="project" value="InterPro"/>
</dbReference>
<dbReference type="Pfam" id="PF00847">
    <property type="entry name" value="AP2"/>
    <property type="match status" value="1"/>
</dbReference>
<evidence type="ECO:0000256" key="6">
    <source>
        <dbReference type="SAM" id="MobiDB-lite"/>
    </source>
</evidence>
<dbReference type="OrthoDB" id="786597at2759"/>
<dbReference type="CDD" id="cd00018">
    <property type="entry name" value="AP2"/>
    <property type="match status" value="1"/>
</dbReference>
<evidence type="ECO:0000256" key="3">
    <source>
        <dbReference type="ARBA" id="ARBA00023125"/>
    </source>
</evidence>
<feature type="compositionally biased region" description="Low complexity" evidence="6">
    <location>
        <begin position="193"/>
        <end position="205"/>
    </location>
</feature>
<dbReference type="Gene3D" id="3.30.730.10">
    <property type="entry name" value="AP2/ERF domain"/>
    <property type="match status" value="1"/>
</dbReference>
<feature type="compositionally biased region" description="Low complexity" evidence="6">
    <location>
        <begin position="28"/>
        <end position="38"/>
    </location>
</feature>
<dbReference type="AlphaFoldDB" id="A0A811R490"/>
<keyword evidence="2" id="KW-0805">Transcription regulation</keyword>
<feature type="region of interest" description="Disordered" evidence="6">
    <location>
        <begin position="231"/>
        <end position="269"/>
    </location>
</feature>
<comment type="caution">
    <text evidence="8">The sequence shown here is derived from an EMBL/GenBank/DDBJ whole genome shotgun (WGS) entry which is preliminary data.</text>
</comment>
<protein>
    <recommendedName>
        <fullName evidence="7">AP2/ERF domain-containing protein</fullName>
    </recommendedName>
</protein>
<evidence type="ECO:0000259" key="7">
    <source>
        <dbReference type="PROSITE" id="PS51032"/>
    </source>
</evidence>
<evidence type="ECO:0000313" key="8">
    <source>
        <dbReference type="EMBL" id="CAD6264880.1"/>
    </source>
</evidence>
<keyword evidence="9" id="KW-1185">Reference proteome</keyword>
<dbReference type="GO" id="GO:0009873">
    <property type="term" value="P:ethylene-activated signaling pathway"/>
    <property type="evidence" value="ECO:0007669"/>
    <property type="project" value="InterPro"/>
</dbReference>
<dbReference type="PANTHER" id="PTHR31190">
    <property type="entry name" value="DNA-BINDING DOMAIN"/>
    <property type="match status" value="1"/>
</dbReference>
<dbReference type="PROSITE" id="PS51032">
    <property type="entry name" value="AP2_ERF"/>
    <property type="match status" value="1"/>
</dbReference>
<organism evidence="8 9">
    <name type="scientific">Miscanthus lutarioriparius</name>
    <dbReference type="NCBI Taxonomy" id="422564"/>
    <lineage>
        <taxon>Eukaryota</taxon>
        <taxon>Viridiplantae</taxon>
        <taxon>Streptophyta</taxon>
        <taxon>Embryophyta</taxon>
        <taxon>Tracheophyta</taxon>
        <taxon>Spermatophyta</taxon>
        <taxon>Magnoliopsida</taxon>
        <taxon>Liliopsida</taxon>
        <taxon>Poales</taxon>
        <taxon>Poaceae</taxon>
        <taxon>PACMAD clade</taxon>
        <taxon>Panicoideae</taxon>
        <taxon>Andropogonodae</taxon>
        <taxon>Andropogoneae</taxon>
        <taxon>Saccharinae</taxon>
        <taxon>Miscanthus</taxon>
    </lineage>
</organism>
<evidence type="ECO:0000313" key="9">
    <source>
        <dbReference type="Proteomes" id="UP000604825"/>
    </source>
</evidence>
<dbReference type="InterPro" id="IPR036955">
    <property type="entry name" value="AP2/ERF_dom_sf"/>
</dbReference>
<feature type="compositionally biased region" description="Low complexity" evidence="6">
    <location>
        <begin position="243"/>
        <end position="254"/>
    </location>
</feature>
<feature type="region of interest" description="Disordered" evidence="6">
    <location>
        <begin position="14"/>
        <end position="40"/>
    </location>
</feature>
<dbReference type="InterPro" id="IPR044808">
    <property type="entry name" value="ERF_plant"/>
</dbReference>
<evidence type="ECO:0000256" key="1">
    <source>
        <dbReference type="ARBA" id="ARBA00004123"/>
    </source>
</evidence>
<dbReference type="EMBL" id="CAJGYO010000013">
    <property type="protein sequence ID" value="CAD6264880.1"/>
    <property type="molecule type" value="Genomic_DNA"/>
</dbReference>
<dbReference type="GO" id="GO:0003677">
    <property type="term" value="F:DNA binding"/>
    <property type="evidence" value="ECO:0007669"/>
    <property type="project" value="UniProtKB-KW"/>
</dbReference>
<reference evidence="8" key="1">
    <citation type="submission" date="2020-10" db="EMBL/GenBank/DDBJ databases">
        <authorList>
            <person name="Han B."/>
            <person name="Lu T."/>
            <person name="Zhao Q."/>
            <person name="Huang X."/>
            <person name="Zhao Y."/>
        </authorList>
    </citation>
    <scope>NUCLEOTIDE SEQUENCE</scope>
</reference>
<evidence type="ECO:0000256" key="2">
    <source>
        <dbReference type="ARBA" id="ARBA00023015"/>
    </source>
</evidence>
<dbReference type="FunFam" id="3.30.730.10:FF:000001">
    <property type="entry name" value="Ethylene-responsive transcription factor 2"/>
    <property type="match status" value="1"/>
</dbReference>
<dbReference type="PANTHER" id="PTHR31190:SF110">
    <property type="entry name" value="OS07G0227600 PROTEIN"/>
    <property type="match status" value="1"/>
</dbReference>
<feature type="region of interest" description="Disordered" evidence="6">
    <location>
        <begin position="178"/>
        <end position="207"/>
    </location>
</feature>
<keyword evidence="3" id="KW-0238">DNA-binding</keyword>
<keyword evidence="5" id="KW-0539">Nucleus</keyword>
<dbReference type="InterPro" id="IPR016177">
    <property type="entry name" value="DNA-bd_dom_sf"/>
</dbReference>
<name>A0A811R490_9POAL</name>
<dbReference type="GO" id="GO:0005634">
    <property type="term" value="C:nucleus"/>
    <property type="evidence" value="ECO:0007669"/>
    <property type="project" value="UniProtKB-SubCell"/>
</dbReference>
<accession>A0A811R490</accession>
<dbReference type="SMART" id="SM00380">
    <property type="entry name" value="AP2"/>
    <property type="match status" value="1"/>
</dbReference>
<dbReference type="InterPro" id="IPR001471">
    <property type="entry name" value="AP2/ERF_dom"/>
</dbReference>
<proteinExistence type="predicted"/>
<evidence type="ECO:0000256" key="5">
    <source>
        <dbReference type="ARBA" id="ARBA00023242"/>
    </source>
</evidence>
<dbReference type="Proteomes" id="UP000604825">
    <property type="component" value="Unassembled WGS sequence"/>
</dbReference>
<keyword evidence="4" id="KW-0804">Transcription</keyword>
<sequence length="269" mass="27956">MALGCRLFLIMTNGARRDDRAPPPPRPAGRGEAQAAAAAGGGGVWWRPPLRAEDEHAVIVAALAHVVAAGRQAQPPPAVLGQQVMLMHRTAAAPPPTVEPQQRPRYRGVRQRPWGRWAAEIRDPVKAARVWLGTFDTAEDAARAYDAAALRFKGAKAKLNFPAGHQCQQPGATAAASTSAALAPAPRWGTRHAAGPPSAAAAGPGQEEVEFPDLSRYAHILQSGGDLDLQAIAGAGGLTPGRSSTTTASASSSSPPAPSVDWSPWRGPT</sequence>